<accession>A0A2P2I9H1</accession>
<proteinExistence type="evidence at transcript level"/>
<evidence type="ECO:0000256" key="10">
    <source>
        <dbReference type="ARBA" id="ARBA00048167"/>
    </source>
</evidence>
<reference evidence="11" key="2">
    <citation type="journal article" date="2018" name="Biosci. Biotechnol. Biochem.">
        <title>Polysaccharide hydrolase of the hadal zone amphipods Hirondellea gigas.</title>
        <authorList>
            <person name="Kobayashi H."/>
            <person name="Nagahama T."/>
            <person name="Arai W."/>
            <person name="Sasagawa Y."/>
            <person name="Umeda M."/>
            <person name="Hayashi T."/>
            <person name="Nikaido I."/>
            <person name="Watanabe H."/>
            <person name="Oguri K."/>
            <person name="Kitazato H."/>
            <person name="Fujioka K."/>
            <person name="Kido Y."/>
            <person name="Takami H."/>
        </authorList>
    </citation>
    <scope>NUCLEOTIDE SEQUENCE</scope>
    <source>
        <tissue evidence="11">Whole body</tissue>
    </source>
</reference>
<evidence type="ECO:0000256" key="6">
    <source>
        <dbReference type="ARBA" id="ARBA00039449"/>
    </source>
</evidence>
<dbReference type="Gene3D" id="3.40.50.150">
    <property type="entry name" value="Vaccinia Virus protein VP39"/>
    <property type="match status" value="1"/>
</dbReference>
<dbReference type="Pfam" id="PF05891">
    <property type="entry name" value="Methyltransf_PK"/>
    <property type="match status" value="1"/>
</dbReference>
<dbReference type="GO" id="GO:0005737">
    <property type="term" value="C:cytoplasm"/>
    <property type="evidence" value="ECO:0007669"/>
    <property type="project" value="TreeGrafter"/>
</dbReference>
<dbReference type="PANTHER" id="PTHR12753:SF0">
    <property type="entry name" value="ALPHA N-TERMINAL PROTEIN METHYLTRANSFERASE 1"/>
    <property type="match status" value="1"/>
</dbReference>
<dbReference type="FunFam" id="3.40.50.150:FF:000025">
    <property type="entry name" value="N-terminal Xaa-Pro-Lys N-methyltransferase 1"/>
    <property type="match status" value="1"/>
</dbReference>
<dbReference type="SUPFAM" id="SSF53335">
    <property type="entry name" value="S-adenosyl-L-methionine-dependent methyltransferases"/>
    <property type="match status" value="1"/>
</dbReference>
<dbReference type="CDD" id="cd02440">
    <property type="entry name" value="AdoMet_MTases"/>
    <property type="match status" value="1"/>
</dbReference>
<evidence type="ECO:0000256" key="9">
    <source>
        <dbReference type="ARBA" id="ARBA00047885"/>
    </source>
</evidence>
<evidence type="ECO:0000313" key="12">
    <source>
        <dbReference type="EMBL" id="LAC24847.1"/>
    </source>
</evidence>
<evidence type="ECO:0000256" key="5">
    <source>
        <dbReference type="ARBA" id="ARBA00039112"/>
    </source>
</evidence>
<name>A0A2P2I9H1_9CRUS</name>
<dbReference type="GO" id="GO:0071885">
    <property type="term" value="F:N-terminal protein N-methyltransferase activity"/>
    <property type="evidence" value="ECO:0007669"/>
    <property type="project" value="UniProtKB-EC"/>
</dbReference>
<reference evidence="12" key="1">
    <citation type="submission" date="2017-11" db="EMBL/GenBank/DDBJ databases">
        <title>The sensing device of the deep-sea amphipod.</title>
        <authorList>
            <person name="Kobayashi H."/>
            <person name="Nagahama T."/>
            <person name="Arai W."/>
            <person name="Sasagawa Y."/>
            <person name="Umeda M."/>
            <person name="Hayashi T."/>
            <person name="Nikaido I."/>
            <person name="Watanabe H."/>
            <person name="Oguri K."/>
            <person name="Kitazato H."/>
            <person name="Fujioka K."/>
            <person name="Kido Y."/>
            <person name="Takami H."/>
        </authorList>
    </citation>
    <scope>NUCLEOTIDE SEQUENCE</scope>
    <source>
        <tissue evidence="12">Whole body</tissue>
    </source>
</reference>
<dbReference type="EMBL" id="IACF01005087">
    <property type="protein sequence ID" value="LAB70674.1"/>
    <property type="molecule type" value="mRNA"/>
</dbReference>
<evidence type="ECO:0000256" key="7">
    <source>
        <dbReference type="ARBA" id="ARBA00043129"/>
    </source>
</evidence>
<dbReference type="EMBL" id="IACT01005701">
    <property type="protein sequence ID" value="LAC24847.1"/>
    <property type="molecule type" value="mRNA"/>
</dbReference>
<evidence type="ECO:0000256" key="1">
    <source>
        <dbReference type="ARBA" id="ARBA00009059"/>
    </source>
</evidence>
<evidence type="ECO:0000313" key="11">
    <source>
        <dbReference type="EMBL" id="LAB70674.1"/>
    </source>
</evidence>
<evidence type="ECO:0000256" key="8">
    <source>
        <dbReference type="ARBA" id="ARBA00047306"/>
    </source>
</evidence>
<dbReference type="InterPro" id="IPR008576">
    <property type="entry name" value="MeTrfase_NTM1"/>
</dbReference>
<evidence type="ECO:0000256" key="3">
    <source>
        <dbReference type="ARBA" id="ARBA00022679"/>
    </source>
</evidence>
<comment type="catalytic activity">
    <reaction evidence="8">
        <text>N-terminal L-seryl-L-prolyl-L-lysyl-[protein] + 3 S-adenosyl-L-methionine = N-terminal N,N,N-trimethyl-L-seryl-L-prolyl-L-lysyl-[protein] + 3 S-adenosyl-L-homocysteine + 3 H(+)</text>
        <dbReference type="Rhea" id="RHEA:54724"/>
        <dbReference type="Rhea" id="RHEA-COMP:13789"/>
        <dbReference type="Rhea" id="RHEA-COMP:13973"/>
        <dbReference type="ChEBI" id="CHEBI:15378"/>
        <dbReference type="ChEBI" id="CHEBI:57856"/>
        <dbReference type="ChEBI" id="CHEBI:59789"/>
        <dbReference type="ChEBI" id="CHEBI:138061"/>
        <dbReference type="ChEBI" id="CHEBI:138317"/>
        <dbReference type="EC" id="2.1.1.244"/>
    </reaction>
</comment>
<dbReference type="AlphaFoldDB" id="A0A2P2I9H1"/>
<comment type="catalytic activity">
    <reaction evidence="10">
        <text>N-terminal L-alanyl-L-prolyl-L-lysyl-[protein] + 3 S-adenosyl-L-methionine = N-terminal N,N,N-trimethyl-L-alanyl-L-prolyl-L-lysyl-[protein] + 3 S-adenosyl-L-homocysteine + 3 H(+)</text>
        <dbReference type="Rhea" id="RHEA:54712"/>
        <dbReference type="Rhea" id="RHEA-COMP:13785"/>
        <dbReference type="Rhea" id="RHEA-COMP:13971"/>
        <dbReference type="ChEBI" id="CHEBI:15378"/>
        <dbReference type="ChEBI" id="CHEBI:57856"/>
        <dbReference type="ChEBI" id="CHEBI:59789"/>
        <dbReference type="ChEBI" id="CHEBI:138057"/>
        <dbReference type="ChEBI" id="CHEBI:138315"/>
        <dbReference type="EC" id="2.1.1.244"/>
    </reaction>
</comment>
<keyword evidence="3 11" id="KW-0808">Transferase</keyword>
<dbReference type="InterPro" id="IPR029063">
    <property type="entry name" value="SAM-dependent_MTases_sf"/>
</dbReference>
<sequence length="318" mass="35754">MMDGNSLITTDKFLNDDSKADIVMDVAEAVVTEENKFTDTDVAVNTDNAQSVGTPLFQKLSRSNENKNILEYNPNSMDISKYNELSEQDVNSKINYSDAASYWSEVPPTVDGMLGGFARISSADIKGSETFLKSLFNRKDKPGRARCVDCGAGIGRITKRLLQRHFGKVDMVEQSRKFTDTARENFADNPKLGEIYCMGLQDFAPAEAVYDVIWVQWVIIYLPDADLVAFFRRMGRALKPNGMLVVKDNFTSGELNDPNSIIFDEQDSSVTRPMEYIVELATKKAGLQLLRTTLQKNFPKHLFKVYMLAFRPADQCSL</sequence>
<evidence type="ECO:0000256" key="4">
    <source>
        <dbReference type="ARBA" id="ARBA00022691"/>
    </source>
</evidence>
<keyword evidence="2 11" id="KW-0489">Methyltransferase</keyword>
<protein>
    <recommendedName>
        <fullName evidence="6">Alpha N-terminal protein methyltransferase 1</fullName>
        <ecNumber evidence="5">2.1.1.244</ecNumber>
    </recommendedName>
    <alternativeName>
        <fullName evidence="7">X-Pro-Lys N-terminal protein methyltransferase 1</fullName>
    </alternativeName>
</protein>
<comment type="catalytic activity">
    <reaction evidence="9">
        <text>N-terminal L-prolyl-L-prolyl-L-lysyl-[protein] + 2 S-adenosyl-L-methionine = N-terminal N,N-dimethyl-L-prolyl-L-prolyl-L-lysyl-[protein] + 2 S-adenosyl-L-homocysteine + 2 H(+)</text>
        <dbReference type="Rhea" id="RHEA:54736"/>
        <dbReference type="Rhea" id="RHEA-COMP:13787"/>
        <dbReference type="Rhea" id="RHEA-COMP:13974"/>
        <dbReference type="ChEBI" id="CHEBI:15378"/>
        <dbReference type="ChEBI" id="CHEBI:57856"/>
        <dbReference type="ChEBI" id="CHEBI:59789"/>
        <dbReference type="ChEBI" id="CHEBI:138059"/>
        <dbReference type="ChEBI" id="CHEBI:138318"/>
        <dbReference type="EC" id="2.1.1.244"/>
    </reaction>
</comment>
<dbReference type="GO" id="GO:0032259">
    <property type="term" value="P:methylation"/>
    <property type="evidence" value="ECO:0007669"/>
    <property type="project" value="UniProtKB-KW"/>
</dbReference>
<dbReference type="PANTHER" id="PTHR12753">
    <property type="entry name" value="AD-003 - RELATED"/>
    <property type="match status" value="1"/>
</dbReference>
<keyword evidence="4" id="KW-0949">S-adenosyl-L-methionine</keyword>
<comment type="similarity">
    <text evidence="1">Belongs to the methyltransferase superfamily. NTM1 family.</text>
</comment>
<organism evidence="11">
    <name type="scientific">Hirondellea gigas</name>
    <dbReference type="NCBI Taxonomy" id="1518452"/>
    <lineage>
        <taxon>Eukaryota</taxon>
        <taxon>Metazoa</taxon>
        <taxon>Ecdysozoa</taxon>
        <taxon>Arthropoda</taxon>
        <taxon>Crustacea</taxon>
        <taxon>Multicrustacea</taxon>
        <taxon>Malacostraca</taxon>
        <taxon>Eumalacostraca</taxon>
        <taxon>Peracarida</taxon>
        <taxon>Amphipoda</taxon>
        <taxon>Amphilochidea</taxon>
        <taxon>Lysianassida</taxon>
        <taxon>Lysianassidira</taxon>
        <taxon>Lysianassoidea</taxon>
        <taxon>Lysianassidae</taxon>
        <taxon>Hirondellea</taxon>
    </lineage>
</organism>
<evidence type="ECO:0000256" key="2">
    <source>
        <dbReference type="ARBA" id="ARBA00022603"/>
    </source>
</evidence>
<dbReference type="EC" id="2.1.1.244" evidence="5"/>